<keyword evidence="4" id="KW-1185">Reference proteome</keyword>
<keyword evidence="1" id="KW-0175">Coiled coil</keyword>
<evidence type="ECO:0000256" key="1">
    <source>
        <dbReference type="SAM" id="Coils"/>
    </source>
</evidence>
<proteinExistence type="predicted"/>
<evidence type="ECO:0000313" key="3">
    <source>
        <dbReference type="EMBL" id="KIY61274.1"/>
    </source>
</evidence>
<dbReference type="AlphaFoldDB" id="A0A0D7ATV8"/>
<reference evidence="3 4" key="1">
    <citation type="journal article" date="2015" name="Fungal Genet. Biol.">
        <title>Evolution of novel wood decay mechanisms in Agaricales revealed by the genome sequences of Fistulina hepatica and Cylindrobasidium torrendii.</title>
        <authorList>
            <person name="Floudas D."/>
            <person name="Held B.W."/>
            <person name="Riley R."/>
            <person name="Nagy L.G."/>
            <person name="Koehler G."/>
            <person name="Ransdell A.S."/>
            <person name="Younus H."/>
            <person name="Chow J."/>
            <person name="Chiniquy J."/>
            <person name="Lipzen A."/>
            <person name="Tritt A."/>
            <person name="Sun H."/>
            <person name="Haridas S."/>
            <person name="LaButti K."/>
            <person name="Ohm R.A."/>
            <person name="Kues U."/>
            <person name="Blanchette R.A."/>
            <person name="Grigoriev I.V."/>
            <person name="Minto R.E."/>
            <person name="Hibbett D.S."/>
        </authorList>
    </citation>
    <scope>NUCLEOTIDE SEQUENCE [LARGE SCALE GENOMIC DNA]</scope>
    <source>
        <strain evidence="3 4">FP15055 ss-10</strain>
    </source>
</reference>
<gene>
    <name evidence="3" type="ORF">CYLTODRAFT_415545</name>
</gene>
<evidence type="ECO:0000313" key="4">
    <source>
        <dbReference type="Proteomes" id="UP000054007"/>
    </source>
</evidence>
<evidence type="ECO:0000256" key="2">
    <source>
        <dbReference type="SAM" id="MobiDB-lite"/>
    </source>
</evidence>
<protein>
    <submittedName>
        <fullName evidence="3">Uncharacterized protein</fullName>
    </submittedName>
</protein>
<accession>A0A0D7ATV8</accession>
<feature type="coiled-coil region" evidence="1">
    <location>
        <begin position="102"/>
        <end position="129"/>
    </location>
</feature>
<organism evidence="3 4">
    <name type="scientific">Cylindrobasidium torrendii FP15055 ss-10</name>
    <dbReference type="NCBI Taxonomy" id="1314674"/>
    <lineage>
        <taxon>Eukaryota</taxon>
        <taxon>Fungi</taxon>
        <taxon>Dikarya</taxon>
        <taxon>Basidiomycota</taxon>
        <taxon>Agaricomycotina</taxon>
        <taxon>Agaricomycetes</taxon>
        <taxon>Agaricomycetidae</taxon>
        <taxon>Agaricales</taxon>
        <taxon>Marasmiineae</taxon>
        <taxon>Physalacriaceae</taxon>
        <taxon>Cylindrobasidium</taxon>
    </lineage>
</organism>
<name>A0A0D7ATV8_9AGAR</name>
<sequence>MSFSSTPRSTGVPLQPTYRVEQPATLDRQLIRRTPQPQPGKTAKITTDTDVESASRSKKRTFEPDASTGSSKALVLASATATGGPRGEKWRAVEDARTLGQLHDAQQEIDQLKKDKDALEDQSKETKSSLTTLLADMERMSHRLADMDDFKRESEYTQAKQASDISNLNAHVADLKEQLVQVTTERDAARAE</sequence>
<feature type="coiled-coil region" evidence="1">
    <location>
        <begin position="165"/>
        <end position="192"/>
    </location>
</feature>
<feature type="compositionally biased region" description="Polar residues" evidence="2">
    <location>
        <begin position="44"/>
        <end position="54"/>
    </location>
</feature>
<dbReference type="EMBL" id="KN880989">
    <property type="protein sequence ID" value="KIY61274.1"/>
    <property type="molecule type" value="Genomic_DNA"/>
</dbReference>
<feature type="non-terminal residue" evidence="3">
    <location>
        <position position="192"/>
    </location>
</feature>
<dbReference type="Proteomes" id="UP000054007">
    <property type="component" value="Unassembled WGS sequence"/>
</dbReference>
<feature type="region of interest" description="Disordered" evidence="2">
    <location>
        <begin position="1"/>
        <end position="89"/>
    </location>
</feature>